<reference evidence="2" key="1">
    <citation type="submission" date="2019-12" db="EMBL/GenBank/DDBJ databases">
        <title>An insight into the sialome of adult female Ixodes ricinus ticks feeding for 6 days.</title>
        <authorList>
            <person name="Perner J."/>
            <person name="Ribeiro J.M.C."/>
        </authorList>
    </citation>
    <scope>NUCLEOTIDE SEQUENCE</scope>
    <source>
        <strain evidence="2">Semi-engorged</strain>
        <tissue evidence="2">Salivary glands</tissue>
    </source>
</reference>
<feature type="chain" id="PRO_5025459623" evidence="1">
    <location>
        <begin position="20"/>
        <end position="84"/>
    </location>
</feature>
<organism evidence="2">
    <name type="scientific">Ixodes ricinus</name>
    <name type="common">Common tick</name>
    <name type="synonym">Acarus ricinus</name>
    <dbReference type="NCBI Taxonomy" id="34613"/>
    <lineage>
        <taxon>Eukaryota</taxon>
        <taxon>Metazoa</taxon>
        <taxon>Ecdysozoa</taxon>
        <taxon>Arthropoda</taxon>
        <taxon>Chelicerata</taxon>
        <taxon>Arachnida</taxon>
        <taxon>Acari</taxon>
        <taxon>Parasitiformes</taxon>
        <taxon>Ixodida</taxon>
        <taxon>Ixodoidea</taxon>
        <taxon>Ixodidae</taxon>
        <taxon>Ixodinae</taxon>
        <taxon>Ixodes</taxon>
    </lineage>
</organism>
<dbReference type="AlphaFoldDB" id="A0A6B0U7H3"/>
<dbReference type="EMBL" id="GIFC01003014">
    <property type="protein sequence ID" value="MXU85097.1"/>
    <property type="molecule type" value="Transcribed_RNA"/>
</dbReference>
<evidence type="ECO:0000313" key="2">
    <source>
        <dbReference type="EMBL" id="MXU85097.1"/>
    </source>
</evidence>
<name>A0A6B0U7H3_IXORI</name>
<keyword evidence="1" id="KW-0732">Signal</keyword>
<feature type="signal peptide" evidence="1">
    <location>
        <begin position="1"/>
        <end position="19"/>
    </location>
</feature>
<proteinExistence type="predicted"/>
<accession>A0A6B0U7H3</accession>
<protein>
    <submittedName>
        <fullName evidence="2">Putative secreted protein</fullName>
    </submittedName>
</protein>
<evidence type="ECO:0000256" key="1">
    <source>
        <dbReference type="SAM" id="SignalP"/>
    </source>
</evidence>
<sequence length="84" mass="9049">MSCSTGSVLLVKFFTCASAAQNFDVAERHQEQLGWFRPAQFPGPCLLSLVHERHHVPEHLPNRLAVPCSAAVGAHTGCAGLSRP</sequence>